<proteinExistence type="predicted"/>
<evidence type="ECO:0000313" key="2">
    <source>
        <dbReference type="Proteomes" id="UP001479436"/>
    </source>
</evidence>
<comment type="caution">
    <text evidence="1">The sequence shown here is derived from an EMBL/GenBank/DDBJ whole genome shotgun (WGS) entry which is preliminary data.</text>
</comment>
<reference evidence="1 2" key="1">
    <citation type="submission" date="2023-04" db="EMBL/GenBank/DDBJ databases">
        <title>Genome of Basidiobolus ranarum AG-B5.</title>
        <authorList>
            <person name="Stajich J.E."/>
            <person name="Carter-House D."/>
            <person name="Gryganskyi A."/>
        </authorList>
    </citation>
    <scope>NUCLEOTIDE SEQUENCE [LARGE SCALE GENOMIC DNA]</scope>
    <source>
        <strain evidence="1 2">AG-B5</strain>
    </source>
</reference>
<organism evidence="1 2">
    <name type="scientific">Basidiobolus ranarum</name>
    <dbReference type="NCBI Taxonomy" id="34480"/>
    <lineage>
        <taxon>Eukaryota</taxon>
        <taxon>Fungi</taxon>
        <taxon>Fungi incertae sedis</taxon>
        <taxon>Zoopagomycota</taxon>
        <taxon>Entomophthoromycotina</taxon>
        <taxon>Basidiobolomycetes</taxon>
        <taxon>Basidiobolales</taxon>
        <taxon>Basidiobolaceae</taxon>
        <taxon>Basidiobolus</taxon>
    </lineage>
</organism>
<name>A0ABR2VSG2_9FUNG</name>
<evidence type="ECO:0000313" key="1">
    <source>
        <dbReference type="EMBL" id="KAK9696769.1"/>
    </source>
</evidence>
<sequence length="108" mass="12409">MILPDRSELSLEDIFEGNVRIQSFNEESVSLFISGCPAMHLFELIIYSIKQEDEEEVLAALKRVLYEDDWDTDLHKVIVVGGSKLQLYKLYSDNGVDSLKLIRHHVSL</sequence>
<keyword evidence="2" id="KW-1185">Reference proteome</keyword>
<protein>
    <submittedName>
        <fullName evidence="1">Uncharacterized protein</fullName>
    </submittedName>
</protein>
<dbReference type="EMBL" id="JASJQH010007928">
    <property type="protein sequence ID" value="KAK9696769.1"/>
    <property type="molecule type" value="Genomic_DNA"/>
</dbReference>
<accession>A0ABR2VSG2</accession>
<dbReference type="Proteomes" id="UP001479436">
    <property type="component" value="Unassembled WGS sequence"/>
</dbReference>
<gene>
    <name evidence="1" type="ORF">K7432_012300</name>
</gene>